<evidence type="ECO:0008006" key="3">
    <source>
        <dbReference type="Google" id="ProtNLM"/>
    </source>
</evidence>
<keyword evidence="2" id="KW-1185">Reference proteome</keyword>
<gene>
    <name evidence="1" type="ORF">SAMN06265174_103316</name>
</gene>
<accession>A0ABY1N0S2</accession>
<proteinExistence type="predicted"/>
<dbReference type="Gene3D" id="3.30.870.10">
    <property type="entry name" value="Endonuclease Chain A"/>
    <property type="match status" value="2"/>
</dbReference>
<dbReference type="RefSeq" id="WP_154829935.1">
    <property type="nucleotide sequence ID" value="NZ_BAAAQH010000012.1"/>
</dbReference>
<comment type="caution">
    <text evidence="1">The sequence shown here is derived from an EMBL/GenBank/DDBJ whole genome shotgun (WGS) entry which is preliminary data.</text>
</comment>
<evidence type="ECO:0000313" key="1">
    <source>
        <dbReference type="EMBL" id="SMO67978.1"/>
    </source>
</evidence>
<evidence type="ECO:0000313" key="2">
    <source>
        <dbReference type="Proteomes" id="UP000315460"/>
    </source>
</evidence>
<dbReference type="EMBL" id="FXTG01000003">
    <property type="protein sequence ID" value="SMO67978.1"/>
    <property type="molecule type" value="Genomic_DNA"/>
</dbReference>
<protein>
    <recommendedName>
        <fullName evidence="3">PLD phosphodiesterase domain-containing protein</fullName>
    </recommendedName>
</protein>
<dbReference type="Proteomes" id="UP000315460">
    <property type="component" value="Unassembled WGS sequence"/>
</dbReference>
<name>A0ABY1N0S2_9ACTN</name>
<organism evidence="1 2">
    <name type="scientific">Dietzia kunjamensis subsp. schimae</name>
    <dbReference type="NCBI Taxonomy" id="498198"/>
    <lineage>
        <taxon>Bacteria</taxon>
        <taxon>Bacillati</taxon>
        <taxon>Actinomycetota</taxon>
        <taxon>Actinomycetes</taxon>
        <taxon>Mycobacteriales</taxon>
        <taxon>Dietziaceae</taxon>
        <taxon>Dietzia</taxon>
    </lineage>
</organism>
<sequence>MSKTTTPLLDYWAPPPDAGRPVAVLATTFVLQPDFVDRDCLSRFLSVNSVEESLPGSEEIGADKPTSRSVDDIVARLELEERLADAAVTVIADRSAEAHRSTLRWDLLQVAVPGGALLHSKVSVLIWENCARVIIGSANLTRAGYRTQAELALAAEVRSDTECLLPRADLLELADELESYLDLLPGQPEGIAAVERARSTLAIFRVRIDSVPVNRRRSSLRVRLAPTSPQISPLDRFADVWRGDRKATEICQVSPFYDAKSDAAGDAIRSTVIARNGAGRHEHLILTLPTLSGTLPVSEPLLDRADRGLLKMLLLDDPSSEQRRQLHAKCLTVTGPDGTAVLVGSSNHTSAGLGVGGQKRHRELNVWLHARAGTREERRLWDLTPVGEPVPAEQNWINGDDEDEAETPQLPLAFQQVIARRDEEKAWTLTCTVDTEALDKVGQWLVADPTDTPLMNSAQWHSAGRPDKWTSGVASDDIPTSLAVTTSDGTARWSVLVDDRGELPPGPTVKDLTTAQLLAALARGRTLSAAVAEILAGRLASADPLLDGDDVLARYDDPALLFRRGRALGAALDQLEERLARRLNEVDPVGHLSSRLRTPPGPLGLAERILVDVDGGLMEKPEAVFTLAEVALAMGRVDWQVLLAEQVRGEGADGLSAAFDGLEQAIDQLGLLPRDLHDYARAAVERSRQCLNTLSGN</sequence>
<reference evidence="1 2" key="1">
    <citation type="submission" date="2017-05" db="EMBL/GenBank/DDBJ databases">
        <authorList>
            <person name="Varghese N."/>
            <person name="Submissions S."/>
        </authorList>
    </citation>
    <scope>NUCLEOTIDE SEQUENCE [LARGE SCALE GENOMIC DNA]</scope>
    <source>
        <strain evidence="1 2">DSM 45139</strain>
    </source>
</reference>